<reference evidence="1 2" key="1">
    <citation type="journal article" date="2013" name="Genome Announc.">
        <title>Complete Genome Sequence of the Broad-Host-Range Paenibacillus larvae Phage phiIBB_Pl23.</title>
        <authorList>
            <person name="Oliveira A."/>
            <person name="Melo L.D."/>
            <person name="Kropinski A.M."/>
            <person name="Azeredo J."/>
        </authorList>
    </citation>
    <scope>NUCLEOTIDE SEQUENCE [LARGE SCALE GENOMIC DNA]</scope>
</reference>
<keyword evidence="2" id="KW-1185">Reference proteome</keyword>
<dbReference type="KEGG" id="vg:16385292"/>
<gene>
    <name evidence="1" type="ORF">IBBPl23_29</name>
</gene>
<name>R9VWV9_9CAUD</name>
<evidence type="ECO:0000313" key="1">
    <source>
        <dbReference type="EMBL" id="AGN89346.1"/>
    </source>
</evidence>
<accession>R9VWV9</accession>
<dbReference type="GeneID" id="16385292"/>
<dbReference type="RefSeq" id="YP_008320368.1">
    <property type="nucleotide sequence ID" value="NC_021865.1"/>
</dbReference>
<evidence type="ECO:0000313" key="2">
    <source>
        <dbReference type="Proteomes" id="UP000014424"/>
    </source>
</evidence>
<organism evidence="1 2">
    <name type="scientific">Paenibacillus phage phiIBB_P123</name>
    <dbReference type="NCBI Taxonomy" id="1337877"/>
    <lineage>
        <taxon>Viruses</taxon>
        <taxon>Duplodnaviria</taxon>
        <taxon>Heunggongvirae</taxon>
        <taxon>Uroviricota</taxon>
        <taxon>Caudoviricetes</taxon>
        <taxon>Fernvirus</taxon>
        <taxon>Fernvirus P123</taxon>
    </lineage>
</organism>
<dbReference type="EMBL" id="KF010834">
    <property type="protein sequence ID" value="AGN89346.1"/>
    <property type="molecule type" value="Genomic_DNA"/>
</dbReference>
<dbReference type="Proteomes" id="UP000014424">
    <property type="component" value="Segment"/>
</dbReference>
<protein>
    <submittedName>
        <fullName evidence="1">Uncharacterized protein</fullName>
    </submittedName>
</protein>
<proteinExistence type="predicted"/>
<sequence>MKKLENIYIEKRAEEVTDLLCKESKNFYEAHTKLVLKIKDHVPKPFLKELLQLEDMYNSRINLAAETFKQGFREGREFKE</sequence>